<dbReference type="AlphaFoldDB" id="A0A137RJT6"/>
<dbReference type="EMBL" id="JRWG01000002">
    <property type="protein sequence ID" value="KXO00453.1"/>
    <property type="molecule type" value="Genomic_DNA"/>
</dbReference>
<sequence length="237" mass="26635">MKTFITIFILALSTTAFAQDPQLFENEWYLQNVIIDGQDNFPPSNDDVPFITIAFIQNNSFISTYVCDALEGTVIYTNSEFLVNGWSMTLGGCFGPFAQENTLFQGIYLDTFFVGNVDDPFNYNIIDESNSKTLVITSSSGDEAIYSNQLLSRNNFEISKFSIHPNPAKNELFIAAQNTTENLKIKIFNIEGKLLSTQSITLQDQKAIDVSQLLSGIYFLNIEDENGNTTTKKFIKQ</sequence>
<organism evidence="4 5">
    <name type="scientific">Aequorivita aquimaris</name>
    <dbReference type="NCBI Taxonomy" id="1548749"/>
    <lineage>
        <taxon>Bacteria</taxon>
        <taxon>Pseudomonadati</taxon>
        <taxon>Bacteroidota</taxon>
        <taxon>Flavobacteriia</taxon>
        <taxon>Flavobacteriales</taxon>
        <taxon>Flavobacteriaceae</taxon>
        <taxon>Aequorivita</taxon>
    </lineage>
</organism>
<comment type="caution">
    <text evidence="4">The sequence shown here is derived from an EMBL/GenBank/DDBJ whole genome shotgun (WGS) entry which is preliminary data.</text>
</comment>
<protein>
    <recommendedName>
        <fullName evidence="3">Secretion system C-terminal sorting domain-containing protein</fullName>
    </recommendedName>
</protein>
<dbReference type="Proteomes" id="UP000070138">
    <property type="component" value="Unassembled WGS sequence"/>
</dbReference>
<dbReference type="InterPro" id="IPR026444">
    <property type="entry name" value="Secre_tail"/>
</dbReference>
<evidence type="ECO:0000256" key="1">
    <source>
        <dbReference type="ARBA" id="ARBA00022729"/>
    </source>
</evidence>
<feature type="domain" description="Secretion system C-terminal sorting" evidence="3">
    <location>
        <begin position="163"/>
        <end position="235"/>
    </location>
</feature>
<keyword evidence="1 2" id="KW-0732">Signal</keyword>
<dbReference type="STRING" id="1548749.LS48_03305"/>
<reference evidence="4 5" key="2">
    <citation type="journal article" date="2016" name="Int. J. Syst. Evol. Microbiol.">
        <title>Vitellibacter aquimaris sp. nov., a marine bacterium isolated from seawater.</title>
        <authorList>
            <person name="Thevarajoo S."/>
            <person name="Selvaratnam C."/>
            <person name="Goh K.M."/>
            <person name="Hong K.W."/>
            <person name="Chan X.Y."/>
            <person name="Chan K.G."/>
            <person name="Chong C.S."/>
        </authorList>
    </citation>
    <scope>NUCLEOTIDE SEQUENCE [LARGE SCALE GENOMIC DNA]</scope>
    <source>
        <strain evidence="4 5">D-24</strain>
    </source>
</reference>
<name>A0A137RJT6_9FLAO</name>
<gene>
    <name evidence="4" type="ORF">LS48_03305</name>
</gene>
<reference evidence="5" key="1">
    <citation type="submission" date="2014-10" db="EMBL/GenBank/DDBJ databases">
        <title>Genome sequencing of Vitellibacter sp. D-24.</title>
        <authorList>
            <person name="Thevarajoo S."/>
            <person name="Selvaratnam C."/>
            <person name="Goh K.M."/>
            <person name="Chong C.S."/>
        </authorList>
    </citation>
    <scope>NUCLEOTIDE SEQUENCE [LARGE SCALE GENOMIC DNA]</scope>
    <source>
        <strain evidence="5">D-24</strain>
    </source>
</reference>
<feature type="signal peptide" evidence="2">
    <location>
        <begin position="1"/>
        <end position="18"/>
    </location>
</feature>
<evidence type="ECO:0000313" key="5">
    <source>
        <dbReference type="Proteomes" id="UP000070138"/>
    </source>
</evidence>
<dbReference type="RefSeq" id="WP_062619967.1">
    <property type="nucleotide sequence ID" value="NZ_JRWG01000002.1"/>
</dbReference>
<dbReference type="Pfam" id="PF18962">
    <property type="entry name" value="Por_Secre_tail"/>
    <property type="match status" value="1"/>
</dbReference>
<proteinExistence type="predicted"/>
<evidence type="ECO:0000259" key="3">
    <source>
        <dbReference type="Pfam" id="PF18962"/>
    </source>
</evidence>
<dbReference type="OrthoDB" id="1433593at2"/>
<accession>A0A137RJT6</accession>
<keyword evidence="5" id="KW-1185">Reference proteome</keyword>
<evidence type="ECO:0000256" key="2">
    <source>
        <dbReference type="SAM" id="SignalP"/>
    </source>
</evidence>
<feature type="chain" id="PRO_5007479802" description="Secretion system C-terminal sorting domain-containing protein" evidence="2">
    <location>
        <begin position="19"/>
        <end position="237"/>
    </location>
</feature>
<evidence type="ECO:0000313" key="4">
    <source>
        <dbReference type="EMBL" id="KXO00453.1"/>
    </source>
</evidence>
<dbReference type="NCBIfam" id="TIGR04183">
    <property type="entry name" value="Por_Secre_tail"/>
    <property type="match status" value="1"/>
</dbReference>